<name>A0A484IA46_9ARCH</name>
<dbReference type="EMBL" id="LR216287">
    <property type="protein sequence ID" value="VFJ14623.1"/>
    <property type="molecule type" value="Genomic_DNA"/>
</dbReference>
<proteinExistence type="predicted"/>
<dbReference type="Proteomes" id="UP000294299">
    <property type="component" value="Chromosome NFRAN"/>
</dbReference>
<dbReference type="KEGG" id="nfn:NFRAN_2301"/>
<organism evidence="1 2">
    <name type="scientific">Candidatus Nitrosocosmicus franklandianus</name>
    <dbReference type="NCBI Taxonomy" id="1798806"/>
    <lineage>
        <taxon>Archaea</taxon>
        <taxon>Nitrososphaerota</taxon>
        <taxon>Nitrososphaeria</taxon>
        <taxon>Nitrososphaerales</taxon>
        <taxon>Nitrososphaeraceae</taxon>
        <taxon>Candidatus Nitrosocosmicus</taxon>
    </lineage>
</organism>
<protein>
    <submittedName>
        <fullName evidence="1">Uncharacterized protein</fullName>
    </submittedName>
</protein>
<reference evidence="1 2" key="1">
    <citation type="submission" date="2019-02" db="EMBL/GenBank/DDBJ databases">
        <authorList>
            <person name="Lehtovirta-Morley E L."/>
        </authorList>
    </citation>
    <scope>NUCLEOTIDE SEQUENCE [LARGE SCALE GENOMIC DNA]</scope>
    <source>
        <strain evidence="1">NFRAN1</strain>
    </source>
</reference>
<gene>
    <name evidence="1" type="ORF">NFRAN_2301</name>
</gene>
<dbReference type="AlphaFoldDB" id="A0A484IA46"/>
<accession>A0A484IA46</accession>
<evidence type="ECO:0000313" key="1">
    <source>
        <dbReference type="EMBL" id="VFJ14623.1"/>
    </source>
</evidence>
<sequence>MPKIVKMNKEYGILTIELSKSELVDLINSVECMTEREQRKLLENIPSTEEDRARLDRYKALQEDIRKIFEYR</sequence>
<evidence type="ECO:0000313" key="2">
    <source>
        <dbReference type="Proteomes" id="UP000294299"/>
    </source>
</evidence>
<keyword evidence="2" id="KW-1185">Reference proteome</keyword>